<keyword evidence="2" id="KW-1185">Reference proteome</keyword>
<evidence type="ECO:0000313" key="1">
    <source>
        <dbReference type="EMBL" id="MFI7260898.1"/>
    </source>
</evidence>
<dbReference type="RefSeq" id="WP_396769923.1">
    <property type="nucleotide sequence ID" value="NZ_JBITLA010000007.1"/>
</dbReference>
<proteinExistence type="predicted"/>
<dbReference type="Proteomes" id="UP001612812">
    <property type="component" value="Unassembled WGS sequence"/>
</dbReference>
<reference evidence="1 2" key="1">
    <citation type="submission" date="2024-10" db="EMBL/GenBank/DDBJ databases">
        <title>The Natural Products Discovery Center: Release of the First 8490 Sequenced Strains for Exploring Actinobacteria Biosynthetic Diversity.</title>
        <authorList>
            <person name="Kalkreuter E."/>
            <person name="Kautsar S.A."/>
            <person name="Yang D."/>
            <person name="Bader C.D."/>
            <person name="Teijaro C.N."/>
            <person name="Fluegel L."/>
            <person name="Davis C.M."/>
            <person name="Simpson J.R."/>
            <person name="Lauterbach L."/>
            <person name="Steele A.D."/>
            <person name="Gui C."/>
            <person name="Meng S."/>
            <person name="Li G."/>
            <person name="Viehrig K."/>
            <person name="Ye F."/>
            <person name="Su P."/>
            <person name="Kiefer A.F."/>
            <person name="Nichols A."/>
            <person name="Cepeda A.J."/>
            <person name="Yan W."/>
            <person name="Fan B."/>
            <person name="Jiang Y."/>
            <person name="Adhikari A."/>
            <person name="Zheng C.-J."/>
            <person name="Schuster L."/>
            <person name="Cowan T.M."/>
            <person name="Smanski M.J."/>
            <person name="Chevrette M.G."/>
            <person name="De Carvalho L.P.S."/>
            <person name="Shen B."/>
        </authorList>
    </citation>
    <scope>NUCLEOTIDE SEQUENCE [LARGE SCALE GENOMIC DNA]</scope>
    <source>
        <strain evidence="1 2">NPDC049845</strain>
    </source>
</reference>
<comment type="caution">
    <text evidence="1">The sequence shown here is derived from an EMBL/GenBank/DDBJ whole genome shotgun (WGS) entry which is preliminary data.</text>
</comment>
<name>A0ABW7ZED9_9ACTN</name>
<dbReference type="EMBL" id="JBITLE010000001">
    <property type="protein sequence ID" value="MFI7260898.1"/>
    <property type="molecule type" value="Genomic_DNA"/>
</dbReference>
<accession>A0ABW7ZED9</accession>
<sequence>MQARADYFVYVDEAGDRGWGGASSPYFVLTAVIVRAADDHLIRSRLDQLVDDFKRPQPHVLHWAENIRDHTDRKHVARTLATLPIRCISVVVDKDALIGSGTGLNNSMRQYNYPMRRLLERVSWYINNQWGVGKIYLAHVRRFKYEELYSYLDYLRRDPDCSIRWKAFAGPRPTIEQPNKIRGLQVADMVAGSVFAALRPDRHGDQEPAYLYELAHRFWVGGTRKLGTYGLHFIGGSRPRNEQFAWWDEVARRAGC</sequence>
<gene>
    <name evidence="1" type="ORF">ACIBP4_01125</name>
</gene>
<evidence type="ECO:0000313" key="2">
    <source>
        <dbReference type="Proteomes" id="UP001612812"/>
    </source>
</evidence>
<dbReference type="Pfam" id="PF12686">
    <property type="entry name" value="DUF3800"/>
    <property type="match status" value="1"/>
</dbReference>
<dbReference type="InterPro" id="IPR024524">
    <property type="entry name" value="DUF3800"/>
</dbReference>
<protein>
    <submittedName>
        <fullName evidence="1">DUF3800 domain-containing protein</fullName>
    </submittedName>
</protein>
<organism evidence="1 2">
    <name type="scientific">Micromonospora maritima</name>
    <dbReference type="NCBI Taxonomy" id="986711"/>
    <lineage>
        <taxon>Bacteria</taxon>
        <taxon>Bacillati</taxon>
        <taxon>Actinomycetota</taxon>
        <taxon>Actinomycetes</taxon>
        <taxon>Micromonosporales</taxon>
        <taxon>Micromonosporaceae</taxon>
        <taxon>Micromonospora</taxon>
    </lineage>
</organism>